<dbReference type="STRING" id="49186.SAMN05421647_104164"/>
<evidence type="ECO:0000313" key="3">
    <source>
        <dbReference type="EMBL" id="SIQ38561.1"/>
    </source>
</evidence>
<dbReference type="AlphaFoldDB" id="A0A1N6SBY3"/>
<sequence length="256" mass="28006">MMGFDLYTLVKVLAAYLLMPLPICFGLFLIGMILGVRRGAGRICMCVSVISLALLSWAPVADRLLQPFESDYPSLVAFPHDQQPKAVMVLGADYQPNQPWTLTGQLSGAAINRLAEGLRLWQQAPDLPLIVSGTDRRPDIPAMALGYAALAHQLGVPEPHILALTEPRDTGEEAQAAARLLGQGASLILVTSASHMPRAVKHFRAAGLQPIPAPTHYLALRDDRDTLGYWIPSARHLRKSERAFYETLGLLAARWE</sequence>
<evidence type="ECO:0000256" key="1">
    <source>
        <dbReference type="SAM" id="Phobius"/>
    </source>
</evidence>
<dbReference type="EMBL" id="FTMN01000004">
    <property type="protein sequence ID" value="SIQ38561.1"/>
    <property type="molecule type" value="Genomic_DNA"/>
</dbReference>
<gene>
    <name evidence="3" type="ORF">SAMN05421647_104164</name>
</gene>
<evidence type="ECO:0000313" key="4">
    <source>
        <dbReference type="Proteomes" id="UP000186895"/>
    </source>
</evidence>
<dbReference type="eggNOG" id="COG1434">
    <property type="taxonomic scope" value="Bacteria"/>
</dbReference>
<dbReference type="GO" id="GO:0005886">
    <property type="term" value="C:plasma membrane"/>
    <property type="evidence" value="ECO:0007669"/>
    <property type="project" value="TreeGrafter"/>
</dbReference>
<keyword evidence="1" id="KW-0472">Membrane</keyword>
<dbReference type="GO" id="GO:0000270">
    <property type="term" value="P:peptidoglycan metabolic process"/>
    <property type="evidence" value="ECO:0007669"/>
    <property type="project" value="TreeGrafter"/>
</dbReference>
<accession>A0A1N6SBY3</accession>
<name>A0A1N6SBY3_9GAMM</name>
<dbReference type="InterPro" id="IPR051599">
    <property type="entry name" value="Cell_Envelope_Assoc"/>
</dbReference>
<keyword evidence="4" id="KW-1185">Reference proteome</keyword>
<dbReference type="GO" id="GO:0043164">
    <property type="term" value="P:Gram-negative-bacterium-type cell wall biogenesis"/>
    <property type="evidence" value="ECO:0007669"/>
    <property type="project" value="TreeGrafter"/>
</dbReference>
<dbReference type="CDD" id="cd06259">
    <property type="entry name" value="YdcF-like"/>
    <property type="match status" value="1"/>
</dbReference>
<dbReference type="PANTHER" id="PTHR30336">
    <property type="entry name" value="INNER MEMBRANE PROTEIN, PROBABLE PERMEASE"/>
    <property type="match status" value="1"/>
</dbReference>
<organism evidence="3 4">
    <name type="scientific">Marinobacterium stanieri</name>
    <dbReference type="NCBI Taxonomy" id="49186"/>
    <lineage>
        <taxon>Bacteria</taxon>
        <taxon>Pseudomonadati</taxon>
        <taxon>Pseudomonadota</taxon>
        <taxon>Gammaproteobacteria</taxon>
        <taxon>Oceanospirillales</taxon>
        <taxon>Oceanospirillaceae</taxon>
        <taxon>Marinobacterium</taxon>
    </lineage>
</organism>
<dbReference type="Proteomes" id="UP000186895">
    <property type="component" value="Unassembled WGS sequence"/>
</dbReference>
<dbReference type="PANTHER" id="PTHR30336:SF4">
    <property type="entry name" value="ENVELOPE BIOGENESIS FACTOR ELYC"/>
    <property type="match status" value="1"/>
</dbReference>
<keyword evidence="1" id="KW-0812">Transmembrane</keyword>
<reference evidence="3 4" key="1">
    <citation type="submission" date="2017-01" db="EMBL/GenBank/DDBJ databases">
        <authorList>
            <person name="Mah S.A."/>
            <person name="Swanson W.J."/>
            <person name="Moy G.W."/>
            <person name="Vacquier V.D."/>
        </authorList>
    </citation>
    <scope>NUCLEOTIDE SEQUENCE [LARGE SCALE GENOMIC DNA]</scope>
    <source>
        <strain evidence="3 4">DSM 7027</strain>
    </source>
</reference>
<dbReference type="InterPro" id="IPR003848">
    <property type="entry name" value="DUF218"/>
</dbReference>
<dbReference type="Pfam" id="PF02698">
    <property type="entry name" value="DUF218"/>
    <property type="match status" value="1"/>
</dbReference>
<feature type="domain" description="DUF218" evidence="2">
    <location>
        <begin position="86"/>
        <end position="249"/>
    </location>
</feature>
<evidence type="ECO:0000259" key="2">
    <source>
        <dbReference type="Pfam" id="PF02698"/>
    </source>
</evidence>
<feature type="transmembrane region" description="Helical" evidence="1">
    <location>
        <begin position="12"/>
        <end position="36"/>
    </location>
</feature>
<protein>
    <submittedName>
        <fullName evidence="3">Uncharacterized SAM-binding protein YcdF, DUF218 family</fullName>
    </submittedName>
</protein>
<proteinExistence type="predicted"/>
<keyword evidence="1" id="KW-1133">Transmembrane helix</keyword>